<evidence type="ECO:0000256" key="1">
    <source>
        <dbReference type="SAM" id="MobiDB-lite"/>
    </source>
</evidence>
<sequence length="272" mass="30211">MQKGQNVTHPCKGHDRASRSRRGHVRVATGSTDRAARSRRPVLSRSDRDGTLYRDAPMNAAYRAVAFTGSVPESNRESTEHWIADQTFQGLNLKNSGKNLEDPSSPRILLSLGSFPRPATPWHELGPAMRVLNVEDTNMRKPSSPFSPYPCPAAFSHEEALQLREERHQQSRWSCCTEEPSPSGLQGFDRAEEPPPPRLQGSNSRSLPRRRWEVAGRAVAGRDDEGREEAGPQEGISNLAEKIWGKWGRGVSRELPGRVGYGSLDVRSNGQN</sequence>
<feature type="region of interest" description="Disordered" evidence="1">
    <location>
        <begin position="1"/>
        <end position="54"/>
    </location>
</feature>
<dbReference type="Proteomes" id="UP000652761">
    <property type="component" value="Unassembled WGS sequence"/>
</dbReference>
<accession>A0A843XLG7</accession>
<organism evidence="2 3">
    <name type="scientific">Colocasia esculenta</name>
    <name type="common">Wild taro</name>
    <name type="synonym">Arum esculentum</name>
    <dbReference type="NCBI Taxonomy" id="4460"/>
    <lineage>
        <taxon>Eukaryota</taxon>
        <taxon>Viridiplantae</taxon>
        <taxon>Streptophyta</taxon>
        <taxon>Embryophyta</taxon>
        <taxon>Tracheophyta</taxon>
        <taxon>Spermatophyta</taxon>
        <taxon>Magnoliopsida</taxon>
        <taxon>Liliopsida</taxon>
        <taxon>Araceae</taxon>
        <taxon>Aroideae</taxon>
        <taxon>Colocasieae</taxon>
        <taxon>Colocasia</taxon>
    </lineage>
</organism>
<evidence type="ECO:0000313" key="3">
    <source>
        <dbReference type="Proteomes" id="UP000652761"/>
    </source>
</evidence>
<reference evidence="2" key="1">
    <citation type="submission" date="2017-07" db="EMBL/GenBank/DDBJ databases">
        <title>Taro Niue Genome Assembly and Annotation.</title>
        <authorList>
            <person name="Atibalentja N."/>
            <person name="Keating K."/>
            <person name="Fields C.J."/>
        </authorList>
    </citation>
    <scope>NUCLEOTIDE SEQUENCE</scope>
    <source>
        <strain evidence="2">Niue_2</strain>
        <tissue evidence="2">Leaf</tissue>
    </source>
</reference>
<feature type="compositionally biased region" description="Basic and acidic residues" evidence="1">
    <location>
        <begin position="210"/>
        <end position="230"/>
    </location>
</feature>
<gene>
    <name evidence="2" type="ORF">Taro_053057</name>
</gene>
<proteinExistence type="predicted"/>
<protein>
    <submittedName>
        <fullName evidence="2">Uncharacterized protein</fullName>
    </submittedName>
</protein>
<dbReference type="EMBL" id="NMUH01009418">
    <property type="protein sequence ID" value="MQM20043.1"/>
    <property type="molecule type" value="Genomic_DNA"/>
</dbReference>
<keyword evidence="3" id="KW-1185">Reference proteome</keyword>
<feature type="region of interest" description="Disordered" evidence="1">
    <location>
        <begin position="171"/>
        <end position="236"/>
    </location>
</feature>
<dbReference type="AlphaFoldDB" id="A0A843XLG7"/>
<name>A0A843XLG7_COLES</name>
<feature type="region of interest" description="Disordered" evidence="1">
    <location>
        <begin position="251"/>
        <end position="272"/>
    </location>
</feature>
<comment type="caution">
    <text evidence="2">The sequence shown here is derived from an EMBL/GenBank/DDBJ whole genome shotgun (WGS) entry which is preliminary data.</text>
</comment>
<evidence type="ECO:0000313" key="2">
    <source>
        <dbReference type="EMBL" id="MQM20043.1"/>
    </source>
</evidence>